<evidence type="ECO:0000256" key="1">
    <source>
        <dbReference type="ARBA" id="ARBA00022801"/>
    </source>
</evidence>
<feature type="domain" description="Inosine/uridine-preferring nucleoside hydrolase" evidence="3">
    <location>
        <begin position="3"/>
        <end position="284"/>
    </location>
</feature>
<dbReference type="PANTHER" id="PTHR12304:SF4">
    <property type="entry name" value="URIDINE NUCLEOSIDASE"/>
    <property type="match status" value="1"/>
</dbReference>
<evidence type="ECO:0000259" key="3">
    <source>
        <dbReference type="Pfam" id="PF01156"/>
    </source>
</evidence>
<evidence type="ECO:0000256" key="2">
    <source>
        <dbReference type="ARBA" id="ARBA00023295"/>
    </source>
</evidence>
<protein>
    <submittedName>
        <fullName evidence="4">Nucleoside hydrolase</fullName>
    </submittedName>
</protein>
<name>A0ABS5LC11_9BACI</name>
<keyword evidence="2" id="KW-0326">Glycosidase</keyword>
<evidence type="ECO:0000313" key="5">
    <source>
        <dbReference type="Proteomes" id="UP000682403"/>
    </source>
</evidence>
<dbReference type="InterPro" id="IPR001910">
    <property type="entry name" value="Inosine/uridine_hydrolase_dom"/>
</dbReference>
<comment type="caution">
    <text evidence="4">The sequence shown here is derived from an EMBL/GenBank/DDBJ whole genome shotgun (WGS) entry which is preliminary data.</text>
</comment>
<dbReference type="PANTHER" id="PTHR12304">
    <property type="entry name" value="INOSINE-URIDINE PREFERRING NUCLEOSIDE HYDROLASE"/>
    <property type="match status" value="1"/>
</dbReference>
<keyword evidence="1 4" id="KW-0378">Hydrolase</keyword>
<reference evidence="4 5" key="1">
    <citation type="submission" date="2021-04" db="EMBL/GenBank/DDBJ databases">
        <title>Metabacillus sp. strain KIGAM252 whole genome sequence.</title>
        <authorList>
            <person name="Seo M.-J."/>
            <person name="Cho E.-S."/>
            <person name="Hwang C.Y."/>
            <person name="Yoon D.J."/>
        </authorList>
    </citation>
    <scope>NUCLEOTIDE SEQUENCE [LARGE SCALE GENOMIC DNA]</scope>
    <source>
        <strain evidence="4 5">KIGAM252</strain>
    </source>
</reference>
<gene>
    <name evidence="4" type="ORF">J9317_05200</name>
</gene>
<dbReference type="GO" id="GO:0016787">
    <property type="term" value="F:hydrolase activity"/>
    <property type="evidence" value="ECO:0007669"/>
    <property type="project" value="UniProtKB-KW"/>
</dbReference>
<evidence type="ECO:0000313" key="4">
    <source>
        <dbReference type="EMBL" id="MBS2968151.1"/>
    </source>
</evidence>
<dbReference type="CDD" id="cd00455">
    <property type="entry name" value="nuc_hydro"/>
    <property type="match status" value="1"/>
</dbReference>
<dbReference type="InterPro" id="IPR023186">
    <property type="entry name" value="IUNH"/>
</dbReference>
<dbReference type="RefSeq" id="WP_211556787.1">
    <property type="nucleotide sequence ID" value="NZ_JAGVRK010000001.1"/>
</dbReference>
<organism evidence="4 5">
    <name type="scientific">Metabacillus flavus</name>
    <dbReference type="NCBI Taxonomy" id="2823519"/>
    <lineage>
        <taxon>Bacteria</taxon>
        <taxon>Bacillati</taxon>
        <taxon>Bacillota</taxon>
        <taxon>Bacilli</taxon>
        <taxon>Bacillales</taxon>
        <taxon>Bacillaceae</taxon>
        <taxon>Metabacillus</taxon>
    </lineage>
</organism>
<keyword evidence="5" id="KW-1185">Reference proteome</keyword>
<dbReference type="Pfam" id="PF01156">
    <property type="entry name" value="IU_nuc_hydro"/>
    <property type="match status" value="1"/>
</dbReference>
<dbReference type="Proteomes" id="UP000682403">
    <property type="component" value="Unassembled WGS sequence"/>
</dbReference>
<dbReference type="SUPFAM" id="SSF53590">
    <property type="entry name" value="Nucleoside hydrolase"/>
    <property type="match status" value="1"/>
</dbReference>
<accession>A0ABS5LC11</accession>
<sequence length="308" mass="34001">MKVLLFCDPGIDDSLAIIYALQHPQIELLGIVTSYGNVSKEQATLNAAYLAGLAGRSDIPVISGAEFPLSGENTTYYPEIHGPDGLGPIRPPASIQGNYQGFMHLYKVIEDHLDDVVIIDVGRSTSLAAAFNLNKNLMMKVNRIYIMGGAFYVPGNVTPLAEANFHGDPIAANVVLKYAKEVFISPLNITNHAIVTREVASYIYNSAHSVFKELIPPITEYYAAYYRKMNPGMRGAPVHDVLPLYQLLNHSFIITKERKVTVLTCDDGRGTSAADFRNSSKNDGSQRHIGLLFDYRHFISDFIKTMTV</sequence>
<dbReference type="Gene3D" id="3.90.245.10">
    <property type="entry name" value="Ribonucleoside hydrolase-like"/>
    <property type="match status" value="1"/>
</dbReference>
<proteinExistence type="predicted"/>
<dbReference type="EMBL" id="JAGVRK010000001">
    <property type="protein sequence ID" value="MBS2968151.1"/>
    <property type="molecule type" value="Genomic_DNA"/>
</dbReference>
<dbReference type="InterPro" id="IPR036452">
    <property type="entry name" value="Ribo_hydro-like"/>
</dbReference>